<dbReference type="InterPro" id="IPR015797">
    <property type="entry name" value="NUDIX_hydrolase-like_dom_sf"/>
</dbReference>
<keyword evidence="7 10" id="KW-0464">Manganese</keyword>
<dbReference type="Gene3D" id="3.90.79.10">
    <property type="entry name" value="Nucleoside Triphosphate Pyrophosphohydrolase"/>
    <property type="match status" value="1"/>
</dbReference>
<gene>
    <name evidence="10 12" type="primary">idi</name>
    <name evidence="12" type="ORF">VHP8226_03421</name>
</gene>
<comment type="function">
    <text evidence="10">Catalyzes the 1,3-allylic rearrangement of the homoallylic substrate isopentenyl (IPP) to its highly electrophilic allylic isomer, dimethylallyl diphosphate (DMAPP).</text>
</comment>
<keyword evidence="4 10" id="KW-0963">Cytoplasm</keyword>
<reference evidence="12" key="1">
    <citation type="submission" date="2021-12" db="EMBL/GenBank/DDBJ databases">
        <authorList>
            <person name="Rodrigo-Torres L."/>
            <person name="Arahal R. D."/>
            <person name="Lucena T."/>
        </authorList>
    </citation>
    <scope>NUCLEOTIDE SEQUENCE</scope>
    <source>
        <strain evidence="12">CECT 8226</strain>
    </source>
</reference>
<evidence type="ECO:0000256" key="6">
    <source>
        <dbReference type="ARBA" id="ARBA00022842"/>
    </source>
</evidence>
<dbReference type="GO" id="GO:0004452">
    <property type="term" value="F:isopentenyl-diphosphate delta-isomerase activity"/>
    <property type="evidence" value="ECO:0007669"/>
    <property type="project" value="UniProtKB-EC"/>
</dbReference>
<feature type="binding site" evidence="10">
    <location>
        <position position="89"/>
    </location>
    <ligand>
        <name>Mg(2+)</name>
        <dbReference type="ChEBI" id="CHEBI:18420"/>
    </ligand>
</feature>
<accession>A0ABM8ZM98</accession>
<comment type="pathway">
    <text evidence="1 10">Isoprenoid biosynthesis; dimethylallyl diphosphate biosynthesis; dimethylallyl diphosphate from isopentenyl diphosphate: step 1/1.</text>
</comment>
<evidence type="ECO:0000256" key="10">
    <source>
        <dbReference type="HAMAP-Rule" id="MF_00202"/>
    </source>
</evidence>
<dbReference type="InterPro" id="IPR000086">
    <property type="entry name" value="NUDIX_hydrolase_dom"/>
</dbReference>
<keyword evidence="8 10" id="KW-0414">Isoprene biosynthesis</keyword>
<evidence type="ECO:0000256" key="9">
    <source>
        <dbReference type="ARBA" id="ARBA00023235"/>
    </source>
</evidence>
<evidence type="ECO:0000313" key="13">
    <source>
        <dbReference type="Proteomes" id="UP000838160"/>
    </source>
</evidence>
<name>A0ABM8ZM98_9VIBR</name>
<dbReference type="SUPFAM" id="SSF55811">
    <property type="entry name" value="Nudix"/>
    <property type="match status" value="1"/>
</dbReference>
<dbReference type="PANTHER" id="PTHR10885:SF0">
    <property type="entry name" value="ISOPENTENYL-DIPHOSPHATE DELTA-ISOMERASE"/>
    <property type="match status" value="1"/>
</dbReference>
<dbReference type="CDD" id="cd02885">
    <property type="entry name" value="NUDIX_IPP_Isomerase"/>
    <property type="match status" value="1"/>
</dbReference>
<proteinExistence type="inferred from homology"/>
<keyword evidence="6 10" id="KW-0460">Magnesium</keyword>
<dbReference type="PANTHER" id="PTHR10885">
    <property type="entry name" value="ISOPENTENYL-DIPHOSPHATE DELTA-ISOMERASE"/>
    <property type="match status" value="1"/>
</dbReference>
<comment type="similarity">
    <text evidence="2 10">Belongs to the IPP isomerase type 1 family.</text>
</comment>
<feature type="binding site" evidence="10">
    <location>
        <position position="116"/>
    </location>
    <ligand>
        <name>Mn(2+)</name>
        <dbReference type="ChEBI" id="CHEBI:29035"/>
    </ligand>
</feature>
<feature type="binding site" evidence="10">
    <location>
        <position position="31"/>
    </location>
    <ligand>
        <name>Mn(2+)</name>
        <dbReference type="ChEBI" id="CHEBI:29035"/>
    </ligand>
</feature>
<keyword evidence="13" id="KW-1185">Reference proteome</keyword>
<evidence type="ECO:0000256" key="8">
    <source>
        <dbReference type="ARBA" id="ARBA00023229"/>
    </source>
</evidence>
<dbReference type="PIRSF" id="PIRSF018427">
    <property type="entry name" value="Isopntndiph_ism"/>
    <property type="match status" value="1"/>
</dbReference>
<organism evidence="12 13">
    <name type="scientific">Vibrio hippocampi</name>
    <dbReference type="NCBI Taxonomy" id="654686"/>
    <lineage>
        <taxon>Bacteria</taxon>
        <taxon>Pseudomonadati</taxon>
        <taxon>Pseudomonadota</taxon>
        <taxon>Gammaproteobacteria</taxon>
        <taxon>Vibrionales</taxon>
        <taxon>Vibrionaceae</taxon>
        <taxon>Vibrio</taxon>
    </lineage>
</organism>
<keyword evidence="5 10" id="KW-0479">Metal-binding</keyword>
<keyword evidence="9 10" id="KW-0413">Isomerase</keyword>
<dbReference type="NCBIfam" id="TIGR02150">
    <property type="entry name" value="IPP_isom_1"/>
    <property type="match status" value="1"/>
</dbReference>
<protein>
    <recommendedName>
        <fullName evidence="3 10">Isopentenyl-diphosphate Delta-isomerase</fullName>
        <shortName evidence="10">IPP isomerase</shortName>
        <ecNumber evidence="3 10">5.3.3.2</ecNumber>
    </recommendedName>
    <alternativeName>
        <fullName evidence="10">IPP:DMAPP isomerase</fullName>
    </alternativeName>
    <alternativeName>
        <fullName evidence="10">Isopentenyl pyrophosphate isomerase</fullName>
    </alternativeName>
</protein>
<feature type="active site" evidence="10">
    <location>
        <position position="69"/>
    </location>
</feature>
<feature type="domain" description="Nudix hydrolase" evidence="11">
    <location>
        <begin position="29"/>
        <end position="167"/>
    </location>
</feature>
<feature type="binding site" evidence="10">
    <location>
        <position position="25"/>
    </location>
    <ligand>
        <name>Mn(2+)</name>
        <dbReference type="ChEBI" id="CHEBI:29035"/>
    </ligand>
</feature>
<comment type="subcellular location">
    <subcellularLocation>
        <location evidence="10">Cytoplasm</location>
    </subcellularLocation>
</comment>
<comment type="cofactor">
    <cofactor evidence="10">
        <name>Mg(2+)</name>
        <dbReference type="ChEBI" id="CHEBI:18420"/>
    </cofactor>
    <text evidence="10">Binds 1 Mg(2+) ion per subunit. The magnesium ion binds only when substrate is bound.</text>
</comment>
<dbReference type="EC" id="5.3.3.2" evidence="3 10"/>
<sequence>MQEDLVVILDRLGNPIGEEEKLAAHQTGLRHLAFSVLLYRIHEGNTQYLLQQRAHYKYHSGDLWSNTCCSHPRPNEKIIKACQRRLVEEMGISAKLNLEDIGQISYRAKFANGLTENELDHVVIAQAEGIEWQLNPDEAQDCRWWSAQDIAQTLESQPETFSAWFRLVFDKAEQHLNKPD</sequence>
<evidence type="ECO:0000256" key="3">
    <source>
        <dbReference type="ARBA" id="ARBA00012057"/>
    </source>
</evidence>
<dbReference type="PROSITE" id="PS51462">
    <property type="entry name" value="NUDIX"/>
    <property type="match status" value="1"/>
</dbReference>
<dbReference type="HAMAP" id="MF_00202">
    <property type="entry name" value="Idi"/>
    <property type="match status" value="1"/>
</dbReference>
<dbReference type="Proteomes" id="UP000838160">
    <property type="component" value="Unassembled WGS sequence"/>
</dbReference>
<evidence type="ECO:0000256" key="2">
    <source>
        <dbReference type="ARBA" id="ARBA00007579"/>
    </source>
</evidence>
<dbReference type="RefSeq" id="WP_237486249.1">
    <property type="nucleotide sequence ID" value="NZ_CAKLCM010000003.1"/>
</dbReference>
<evidence type="ECO:0000256" key="7">
    <source>
        <dbReference type="ARBA" id="ARBA00023211"/>
    </source>
</evidence>
<feature type="binding site" evidence="10">
    <location>
        <position position="71"/>
    </location>
    <ligand>
        <name>Mn(2+)</name>
        <dbReference type="ChEBI" id="CHEBI:29035"/>
    </ligand>
</feature>
<evidence type="ECO:0000259" key="11">
    <source>
        <dbReference type="PROSITE" id="PS51462"/>
    </source>
</evidence>
<feature type="binding site" evidence="10">
    <location>
        <position position="118"/>
    </location>
    <ligand>
        <name>Mn(2+)</name>
        <dbReference type="ChEBI" id="CHEBI:29035"/>
    </ligand>
</feature>
<evidence type="ECO:0000256" key="1">
    <source>
        <dbReference type="ARBA" id="ARBA00004826"/>
    </source>
</evidence>
<dbReference type="Pfam" id="PF00293">
    <property type="entry name" value="NUDIX"/>
    <property type="match status" value="1"/>
</dbReference>
<comment type="caution">
    <text evidence="12">The sequence shown here is derived from an EMBL/GenBank/DDBJ whole genome shotgun (WGS) entry which is preliminary data.</text>
</comment>
<dbReference type="EMBL" id="CAKLCM010000003">
    <property type="protein sequence ID" value="CAH0529666.1"/>
    <property type="molecule type" value="Genomic_DNA"/>
</dbReference>
<dbReference type="NCBIfam" id="NF002995">
    <property type="entry name" value="PRK03759.1"/>
    <property type="match status" value="1"/>
</dbReference>
<feature type="active site" evidence="10">
    <location>
        <position position="118"/>
    </location>
</feature>
<dbReference type="InterPro" id="IPR056375">
    <property type="entry name" value="Idi_bact"/>
</dbReference>
<evidence type="ECO:0000313" key="12">
    <source>
        <dbReference type="EMBL" id="CAH0529666.1"/>
    </source>
</evidence>
<comment type="catalytic activity">
    <reaction evidence="10">
        <text>isopentenyl diphosphate = dimethylallyl diphosphate</text>
        <dbReference type="Rhea" id="RHEA:23284"/>
        <dbReference type="ChEBI" id="CHEBI:57623"/>
        <dbReference type="ChEBI" id="CHEBI:128769"/>
        <dbReference type="EC" id="5.3.3.2"/>
    </reaction>
</comment>
<dbReference type="InterPro" id="IPR011876">
    <property type="entry name" value="IsopentenylPP_isomerase_typ1"/>
</dbReference>
<evidence type="ECO:0000256" key="4">
    <source>
        <dbReference type="ARBA" id="ARBA00022490"/>
    </source>
</evidence>
<evidence type="ECO:0000256" key="5">
    <source>
        <dbReference type="ARBA" id="ARBA00022723"/>
    </source>
</evidence>
<comment type="cofactor">
    <cofactor evidence="10">
        <name>Mn(2+)</name>
        <dbReference type="ChEBI" id="CHEBI:29035"/>
    </cofactor>
    <text evidence="10">Binds 1 Mn(2+) ion per subunit.</text>
</comment>